<sequence length="89" mass="9809">MIAQRAVFPGRDDLRNHIFNKHPFPVATLKETSASQDCCNFVTKCMAADPKCRLKASEAAAHPWMRSSGHSSPERSVTVATNIPGLEDR</sequence>
<dbReference type="EMBL" id="JAELUQ010000005">
    <property type="protein sequence ID" value="KAG7413794.1"/>
    <property type="molecule type" value="Genomic_DNA"/>
</dbReference>
<organism evidence="2 3">
    <name type="scientific">Fusarium oxysporum f. sp. rapae</name>
    <dbReference type="NCBI Taxonomy" id="485398"/>
    <lineage>
        <taxon>Eukaryota</taxon>
        <taxon>Fungi</taxon>
        <taxon>Dikarya</taxon>
        <taxon>Ascomycota</taxon>
        <taxon>Pezizomycotina</taxon>
        <taxon>Sordariomycetes</taxon>
        <taxon>Hypocreomycetidae</taxon>
        <taxon>Hypocreales</taxon>
        <taxon>Nectriaceae</taxon>
        <taxon>Fusarium</taxon>
        <taxon>Fusarium oxysporum species complex</taxon>
    </lineage>
</organism>
<dbReference type="Proteomes" id="UP000694050">
    <property type="component" value="Unassembled WGS sequence"/>
</dbReference>
<evidence type="ECO:0000256" key="1">
    <source>
        <dbReference type="SAM" id="MobiDB-lite"/>
    </source>
</evidence>
<dbReference type="AlphaFoldDB" id="A0A8J5TUV8"/>
<accession>A0A8J5TUV8</accession>
<reference evidence="2" key="1">
    <citation type="submission" date="2021-04" db="EMBL/GenBank/DDBJ databases">
        <title>First draft genome resource for Brassicaceae pathogens Fusarium oxysporum f. sp. raphani and Fusarium oxysporum f. sp. rapae.</title>
        <authorList>
            <person name="Asai S."/>
        </authorList>
    </citation>
    <scope>NUCLEOTIDE SEQUENCE</scope>
    <source>
        <strain evidence="2">Tf1208</strain>
    </source>
</reference>
<comment type="caution">
    <text evidence="2">The sequence shown here is derived from an EMBL/GenBank/DDBJ whole genome shotgun (WGS) entry which is preliminary data.</text>
</comment>
<name>A0A8J5TUV8_FUSOX</name>
<evidence type="ECO:0000313" key="2">
    <source>
        <dbReference type="EMBL" id="KAG7413794.1"/>
    </source>
</evidence>
<evidence type="ECO:0008006" key="4">
    <source>
        <dbReference type="Google" id="ProtNLM"/>
    </source>
</evidence>
<evidence type="ECO:0000313" key="3">
    <source>
        <dbReference type="Proteomes" id="UP000694050"/>
    </source>
</evidence>
<feature type="compositionally biased region" description="Polar residues" evidence="1">
    <location>
        <begin position="68"/>
        <end position="81"/>
    </location>
</feature>
<proteinExistence type="predicted"/>
<gene>
    <name evidence="2" type="ORF">Forpe1208_v008345</name>
</gene>
<protein>
    <recommendedName>
        <fullName evidence="4">Protein kinase domain-containing protein</fullName>
    </recommendedName>
</protein>
<feature type="region of interest" description="Disordered" evidence="1">
    <location>
        <begin position="64"/>
        <end position="89"/>
    </location>
</feature>